<dbReference type="GO" id="GO:0032934">
    <property type="term" value="F:sterol binding"/>
    <property type="evidence" value="ECO:0007669"/>
    <property type="project" value="InterPro"/>
</dbReference>
<dbReference type="InterPro" id="IPR003172">
    <property type="entry name" value="ML_dom"/>
</dbReference>
<reference evidence="8" key="1">
    <citation type="submission" date="2020-08" db="EMBL/GenBank/DDBJ databases">
        <title>Multicomponent nature underlies the extraordinary mechanical properties of spider dragline silk.</title>
        <authorList>
            <person name="Kono N."/>
            <person name="Nakamura H."/>
            <person name="Mori M."/>
            <person name="Yoshida Y."/>
            <person name="Ohtoshi R."/>
            <person name="Malay A.D."/>
            <person name="Moran D.A.P."/>
            <person name="Tomita M."/>
            <person name="Numata K."/>
            <person name="Arakawa K."/>
        </authorList>
    </citation>
    <scope>NUCLEOTIDE SEQUENCE</scope>
</reference>
<evidence type="ECO:0000259" key="7">
    <source>
        <dbReference type="SMART" id="SM00737"/>
    </source>
</evidence>
<evidence type="ECO:0000256" key="1">
    <source>
        <dbReference type="ARBA" id="ARBA00004613"/>
    </source>
</evidence>
<dbReference type="Pfam" id="PF02221">
    <property type="entry name" value="E1_DerP2_DerF2"/>
    <property type="match status" value="1"/>
</dbReference>
<feature type="chain" id="PRO_5036500597" evidence="6">
    <location>
        <begin position="20"/>
        <end position="153"/>
    </location>
</feature>
<dbReference type="Proteomes" id="UP000887013">
    <property type="component" value="Unassembled WGS sequence"/>
</dbReference>
<feature type="signal peptide" evidence="6">
    <location>
        <begin position="1"/>
        <end position="19"/>
    </location>
</feature>
<evidence type="ECO:0000256" key="4">
    <source>
        <dbReference type="ARBA" id="ARBA00022729"/>
    </source>
</evidence>
<dbReference type="SUPFAM" id="SSF81296">
    <property type="entry name" value="E set domains"/>
    <property type="match status" value="1"/>
</dbReference>
<sequence>MNRLIACFAFFVLAAQVSCTKFKDCGSTTGQVKAVEVTDCPDSKDTCILKRGSTKGITIKFASKTDSKSVKTVIHGVIEALGNMNLPFPLPRSKSDGCKSGLPCPLKNGENYIYNNSLDVKSFYPPFGVTVRWELKGDDNSDIVCIEIPCQIE</sequence>
<accession>A0A8X6KPY5</accession>
<evidence type="ECO:0000313" key="9">
    <source>
        <dbReference type="Proteomes" id="UP000887013"/>
    </source>
</evidence>
<dbReference type="InterPro" id="IPR014756">
    <property type="entry name" value="Ig_E-set"/>
</dbReference>
<evidence type="ECO:0000256" key="6">
    <source>
        <dbReference type="SAM" id="SignalP"/>
    </source>
</evidence>
<proteinExistence type="inferred from homology"/>
<comment type="subcellular location">
    <subcellularLocation>
        <location evidence="1">Secreted</location>
    </subcellularLocation>
</comment>
<dbReference type="EMBL" id="BMAW01094416">
    <property type="protein sequence ID" value="GFS65321.1"/>
    <property type="molecule type" value="Genomic_DNA"/>
</dbReference>
<dbReference type="CDD" id="cd00916">
    <property type="entry name" value="Npc2_like"/>
    <property type="match status" value="1"/>
</dbReference>
<dbReference type="PANTHER" id="PTHR11306:SF68">
    <property type="entry name" value="NPC INTRACELLULAR CHOLESTEROL TRANSPORTER 2"/>
    <property type="match status" value="1"/>
</dbReference>
<organism evidence="8 9">
    <name type="scientific">Nephila pilipes</name>
    <name type="common">Giant wood spider</name>
    <name type="synonym">Nephila maculata</name>
    <dbReference type="NCBI Taxonomy" id="299642"/>
    <lineage>
        <taxon>Eukaryota</taxon>
        <taxon>Metazoa</taxon>
        <taxon>Ecdysozoa</taxon>
        <taxon>Arthropoda</taxon>
        <taxon>Chelicerata</taxon>
        <taxon>Arachnida</taxon>
        <taxon>Araneae</taxon>
        <taxon>Araneomorphae</taxon>
        <taxon>Entelegynae</taxon>
        <taxon>Araneoidea</taxon>
        <taxon>Nephilidae</taxon>
        <taxon>Nephila</taxon>
    </lineage>
</organism>
<name>A0A8X6KPY5_NEPPI</name>
<dbReference type="InterPro" id="IPR033916">
    <property type="entry name" value="ML_Npc2-like"/>
</dbReference>
<dbReference type="FunFam" id="2.60.40.770:FF:000001">
    <property type="entry name" value="NPC intracellular cholesterol transporter 2"/>
    <property type="match status" value="1"/>
</dbReference>
<dbReference type="Gene3D" id="2.60.40.770">
    <property type="match status" value="1"/>
</dbReference>
<dbReference type="InterPro" id="IPR039670">
    <property type="entry name" value="NPC2-like"/>
</dbReference>
<evidence type="ECO:0000256" key="5">
    <source>
        <dbReference type="ARBA" id="ARBA00023157"/>
    </source>
</evidence>
<evidence type="ECO:0000256" key="2">
    <source>
        <dbReference type="ARBA" id="ARBA00006370"/>
    </source>
</evidence>
<dbReference type="AlphaFoldDB" id="A0A8X6KPY5"/>
<comment type="similarity">
    <text evidence="2">Belongs to the NPC2 family.</text>
</comment>
<protein>
    <submittedName>
        <fullName evidence="8">NPC intracellular cholesterol transporter 2</fullName>
    </submittedName>
</protein>
<dbReference type="GO" id="GO:0032367">
    <property type="term" value="P:intracellular cholesterol transport"/>
    <property type="evidence" value="ECO:0007669"/>
    <property type="project" value="InterPro"/>
</dbReference>
<evidence type="ECO:0000256" key="3">
    <source>
        <dbReference type="ARBA" id="ARBA00022525"/>
    </source>
</evidence>
<keyword evidence="3" id="KW-0964">Secreted</keyword>
<dbReference type="PANTHER" id="PTHR11306">
    <property type="entry name" value="NIEMANN PICK TYPE C2 PROTEIN NPC2-RELATED"/>
    <property type="match status" value="1"/>
</dbReference>
<gene>
    <name evidence="8" type="primary">NPC2</name>
    <name evidence="8" type="ORF">NPIL_432091</name>
</gene>
<dbReference type="SMART" id="SM00737">
    <property type="entry name" value="ML"/>
    <property type="match status" value="1"/>
</dbReference>
<dbReference type="OrthoDB" id="4937502at2759"/>
<keyword evidence="9" id="KW-1185">Reference proteome</keyword>
<keyword evidence="5" id="KW-1015">Disulfide bond</keyword>
<feature type="domain" description="MD-2-related lipid-recognition" evidence="7">
    <location>
        <begin position="22"/>
        <end position="150"/>
    </location>
</feature>
<evidence type="ECO:0000313" key="8">
    <source>
        <dbReference type="EMBL" id="GFS65321.1"/>
    </source>
</evidence>
<keyword evidence="4 6" id="KW-0732">Signal</keyword>
<dbReference type="GO" id="GO:0005576">
    <property type="term" value="C:extracellular region"/>
    <property type="evidence" value="ECO:0007669"/>
    <property type="project" value="UniProtKB-SubCell"/>
</dbReference>
<comment type="caution">
    <text evidence="8">The sequence shown here is derived from an EMBL/GenBank/DDBJ whole genome shotgun (WGS) entry which is preliminary data.</text>
</comment>